<evidence type="ECO:0000313" key="3">
    <source>
        <dbReference type="Proteomes" id="UP000321363"/>
    </source>
</evidence>
<evidence type="ECO:0000313" key="2">
    <source>
        <dbReference type="EMBL" id="TXC93269.1"/>
    </source>
</evidence>
<dbReference type="AlphaFoldDB" id="A0A5C6WBL1"/>
<keyword evidence="1" id="KW-1133">Transmembrane helix</keyword>
<reference evidence="2 3" key="1">
    <citation type="journal article" date="2005" name="Int. J. Syst. Evol. Microbiol.">
        <title>Bacillus litoralis sp. nov., isolated from a tidal flat of the Yellow Sea in Korea.</title>
        <authorList>
            <person name="Yoon J.H."/>
            <person name="Oh T.K."/>
        </authorList>
    </citation>
    <scope>NUCLEOTIDE SEQUENCE [LARGE SCALE GENOMIC DNA]</scope>
    <source>
        <strain evidence="2 3">SW-211</strain>
    </source>
</reference>
<dbReference type="InterPro" id="IPR014231">
    <property type="entry name" value="Spore_YpjB"/>
</dbReference>
<proteinExistence type="predicted"/>
<gene>
    <name evidence="2" type="primary">ypjB</name>
    <name evidence="2" type="ORF">FS935_03495</name>
</gene>
<dbReference type="Pfam" id="PF09577">
    <property type="entry name" value="Spore_YpjB"/>
    <property type="match status" value="1"/>
</dbReference>
<organism evidence="2 3">
    <name type="scientific">Metabacillus litoralis</name>
    <dbReference type="NCBI Taxonomy" id="152268"/>
    <lineage>
        <taxon>Bacteria</taxon>
        <taxon>Bacillati</taxon>
        <taxon>Bacillota</taxon>
        <taxon>Bacilli</taxon>
        <taxon>Bacillales</taxon>
        <taxon>Bacillaceae</taxon>
        <taxon>Metabacillus</taxon>
    </lineage>
</organism>
<keyword evidence="3" id="KW-1185">Reference proteome</keyword>
<keyword evidence="1" id="KW-0812">Transmembrane</keyword>
<feature type="transmembrane region" description="Helical" evidence="1">
    <location>
        <begin position="256"/>
        <end position="276"/>
    </location>
</feature>
<accession>A0A5C6WBL1</accession>
<dbReference type="NCBIfam" id="TIGR02878">
    <property type="entry name" value="spore_ypjB"/>
    <property type="match status" value="1"/>
</dbReference>
<evidence type="ECO:0000256" key="1">
    <source>
        <dbReference type="SAM" id="Phobius"/>
    </source>
</evidence>
<comment type="caution">
    <text evidence="2">The sequence shown here is derived from an EMBL/GenBank/DDBJ whole genome shotgun (WGS) entry which is preliminary data.</text>
</comment>
<dbReference type="EMBL" id="VOQF01000001">
    <property type="protein sequence ID" value="TXC93269.1"/>
    <property type="molecule type" value="Genomic_DNA"/>
</dbReference>
<protein>
    <submittedName>
        <fullName evidence="2">Sporulation protein YpjB</fullName>
    </submittedName>
</protein>
<keyword evidence="1" id="KW-0472">Membrane</keyword>
<name>A0A5C6WBL1_9BACI</name>
<dbReference type="Proteomes" id="UP000321363">
    <property type="component" value="Unassembled WGS sequence"/>
</dbReference>
<sequence length="296" mass="34353">MINKSSNLIKKVVYPCPNYHTFLIEALGGTRMKKIIFALILGILVIHIKPAFAEENYDWESLNEISDTALQLAKQERFSESAQLLSYFAVKFEEIPIDRNFISLDDYRTITSTYKNAQEVVLNNQITIEEKVRTLTKFRLVVDAMVSEHQPLWGAMESSIMATFSQMKSDIQEGDKQSFQHDFNEFLALYEVIYPSIQVDLDNERIKRMDVHISVVEDKLFEDIPVTSRTKQLDVMEEELKAIFERIKEDEADPSLLWVMISTGSVILLALSYSGWKKYLGEKEKKKETKRETEKE</sequence>